<protein>
    <submittedName>
        <fullName evidence="1">Uncharacterized protein</fullName>
    </submittedName>
</protein>
<organism evidence="1 2">
    <name type="scientific">Candidatus Desantisbacteria bacterium CG2_30_40_21</name>
    <dbReference type="NCBI Taxonomy" id="1817895"/>
    <lineage>
        <taxon>Bacteria</taxon>
        <taxon>Candidatus Desantisiibacteriota</taxon>
    </lineage>
</organism>
<proteinExistence type="predicted"/>
<gene>
    <name evidence="1" type="ORF">AUJ95_08850</name>
</gene>
<evidence type="ECO:0000313" key="2">
    <source>
        <dbReference type="Proteomes" id="UP000183085"/>
    </source>
</evidence>
<accession>A0A1J5DZC3</accession>
<evidence type="ECO:0000313" key="1">
    <source>
        <dbReference type="EMBL" id="OIP37015.1"/>
    </source>
</evidence>
<name>A0A1J5DZC3_9BACT</name>
<dbReference type="EMBL" id="MNYI01000227">
    <property type="protein sequence ID" value="OIP37015.1"/>
    <property type="molecule type" value="Genomic_DNA"/>
</dbReference>
<comment type="caution">
    <text evidence="1">The sequence shown here is derived from an EMBL/GenBank/DDBJ whole genome shotgun (WGS) entry which is preliminary data.</text>
</comment>
<dbReference type="Proteomes" id="UP000183085">
    <property type="component" value="Unassembled WGS sequence"/>
</dbReference>
<dbReference type="AlphaFoldDB" id="A0A1J5DZC3"/>
<reference evidence="1 2" key="1">
    <citation type="journal article" date="2016" name="Environ. Microbiol.">
        <title>Genomic resolution of a cold subsurface aquifer community provides metabolic insights for novel microbes adapted to high CO concentrations.</title>
        <authorList>
            <person name="Probst A.J."/>
            <person name="Castelle C.J."/>
            <person name="Singh A."/>
            <person name="Brown C.T."/>
            <person name="Anantharaman K."/>
            <person name="Sharon I."/>
            <person name="Hug L.A."/>
            <person name="Burstein D."/>
            <person name="Emerson J.B."/>
            <person name="Thomas B.C."/>
            <person name="Banfield J.F."/>
        </authorList>
    </citation>
    <scope>NUCLEOTIDE SEQUENCE [LARGE SCALE GENOMIC DNA]</scope>
    <source>
        <strain evidence="1">CG2_30_40_21</strain>
    </source>
</reference>
<sequence length="108" mass="13044">MVKVEVNVPEIIGEFYYEDRDIVVIEALRHVVFGAIKKKTDKLKEADIQIKYFEKKYHQGFEDFQKNMPLNDEIELHENWVEWSYWVEVQKRLKNTIGKMSFLYGENL</sequence>